<accession>A0A0K2TM05</accession>
<protein>
    <submittedName>
        <fullName evidence="1">Uncharacterized protein</fullName>
    </submittedName>
</protein>
<sequence>MFPHIRFRELFSSTVFIITDVKKKNQIIYIYPYAR</sequence>
<reference evidence="1" key="1">
    <citation type="submission" date="2014-05" db="EMBL/GenBank/DDBJ databases">
        <authorList>
            <person name="Chronopoulou M."/>
        </authorList>
    </citation>
    <scope>NUCLEOTIDE SEQUENCE</scope>
    <source>
        <tissue evidence="1">Whole organism</tissue>
    </source>
</reference>
<organism evidence="1">
    <name type="scientific">Lepeophtheirus salmonis</name>
    <name type="common">Salmon louse</name>
    <name type="synonym">Caligus salmonis</name>
    <dbReference type="NCBI Taxonomy" id="72036"/>
    <lineage>
        <taxon>Eukaryota</taxon>
        <taxon>Metazoa</taxon>
        <taxon>Ecdysozoa</taxon>
        <taxon>Arthropoda</taxon>
        <taxon>Crustacea</taxon>
        <taxon>Multicrustacea</taxon>
        <taxon>Hexanauplia</taxon>
        <taxon>Copepoda</taxon>
        <taxon>Siphonostomatoida</taxon>
        <taxon>Caligidae</taxon>
        <taxon>Lepeophtheirus</taxon>
    </lineage>
</organism>
<dbReference type="EMBL" id="HACA01009588">
    <property type="protein sequence ID" value="CDW26949.1"/>
    <property type="molecule type" value="Transcribed_RNA"/>
</dbReference>
<proteinExistence type="predicted"/>
<dbReference type="AlphaFoldDB" id="A0A0K2TM05"/>
<name>A0A0K2TM05_LEPSM</name>
<evidence type="ECO:0000313" key="1">
    <source>
        <dbReference type="EMBL" id="CDW26949.1"/>
    </source>
</evidence>